<accession>A0AAD7J8E1</accession>
<feature type="non-terminal residue" evidence="1">
    <location>
        <position position="86"/>
    </location>
</feature>
<feature type="non-terminal residue" evidence="1">
    <location>
        <position position="1"/>
    </location>
</feature>
<dbReference type="EMBL" id="JARJLG010000052">
    <property type="protein sequence ID" value="KAJ7759355.1"/>
    <property type="molecule type" value="Genomic_DNA"/>
</dbReference>
<evidence type="ECO:0000313" key="2">
    <source>
        <dbReference type="Proteomes" id="UP001215280"/>
    </source>
</evidence>
<sequence>RLCRFCLGAVEDEVHALFDCLANTHLIDLRSNFLNDLTHRDPELRALVSNYTFMLKLVSSRGAVHIFAKFIFHVLRIFDETPRYFP</sequence>
<organism evidence="1 2">
    <name type="scientific">Mycena maculata</name>
    <dbReference type="NCBI Taxonomy" id="230809"/>
    <lineage>
        <taxon>Eukaryota</taxon>
        <taxon>Fungi</taxon>
        <taxon>Dikarya</taxon>
        <taxon>Basidiomycota</taxon>
        <taxon>Agaricomycotina</taxon>
        <taxon>Agaricomycetes</taxon>
        <taxon>Agaricomycetidae</taxon>
        <taxon>Agaricales</taxon>
        <taxon>Marasmiineae</taxon>
        <taxon>Mycenaceae</taxon>
        <taxon>Mycena</taxon>
    </lineage>
</organism>
<comment type="caution">
    <text evidence="1">The sequence shown here is derived from an EMBL/GenBank/DDBJ whole genome shotgun (WGS) entry which is preliminary data.</text>
</comment>
<gene>
    <name evidence="1" type="ORF">DFH07DRAFT_1023644</name>
</gene>
<reference evidence="1" key="1">
    <citation type="submission" date="2023-03" db="EMBL/GenBank/DDBJ databases">
        <title>Massive genome expansion in bonnet fungi (Mycena s.s.) driven by repeated elements and novel gene families across ecological guilds.</title>
        <authorList>
            <consortium name="Lawrence Berkeley National Laboratory"/>
            <person name="Harder C.B."/>
            <person name="Miyauchi S."/>
            <person name="Viragh M."/>
            <person name="Kuo A."/>
            <person name="Thoen E."/>
            <person name="Andreopoulos B."/>
            <person name="Lu D."/>
            <person name="Skrede I."/>
            <person name="Drula E."/>
            <person name="Henrissat B."/>
            <person name="Morin E."/>
            <person name="Kohler A."/>
            <person name="Barry K."/>
            <person name="LaButti K."/>
            <person name="Morin E."/>
            <person name="Salamov A."/>
            <person name="Lipzen A."/>
            <person name="Mereny Z."/>
            <person name="Hegedus B."/>
            <person name="Baldrian P."/>
            <person name="Stursova M."/>
            <person name="Weitz H."/>
            <person name="Taylor A."/>
            <person name="Grigoriev I.V."/>
            <person name="Nagy L.G."/>
            <person name="Martin F."/>
            <person name="Kauserud H."/>
        </authorList>
    </citation>
    <scope>NUCLEOTIDE SEQUENCE</scope>
    <source>
        <strain evidence="1">CBHHK188m</strain>
    </source>
</reference>
<evidence type="ECO:0000313" key="1">
    <source>
        <dbReference type="EMBL" id="KAJ7759355.1"/>
    </source>
</evidence>
<proteinExistence type="predicted"/>
<dbReference type="AlphaFoldDB" id="A0AAD7J8E1"/>
<keyword evidence="2" id="KW-1185">Reference proteome</keyword>
<name>A0AAD7J8E1_9AGAR</name>
<dbReference type="Proteomes" id="UP001215280">
    <property type="component" value="Unassembled WGS sequence"/>
</dbReference>
<protein>
    <submittedName>
        <fullName evidence="1">Uncharacterized protein</fullName>
    </submittedName>
</protein>